<evidence type="ECO:0000256" key="2">
    <source>
        <dbReference type="ARBA" id="ARBA00022679"/>
    </source>
</evidence>
<gene>
    <name evidence="5" type="ORF">ON006_02860</name>
</gene>
<accession>A0A9E8NBH4</accession>
<dbReference type="GO" id="GO:0005829">
    <property type="term" value="C:cytosol"/>
    <property type="evidence" value="ECO:0007669"/>
    <property type="project" value="TreeGrafter"/>
</dbReference>
<dbReference type="EMBL" id="CP112998">
    <property type="protein sequence ID" value="WAC12908.1"/>
    <property type="molecule type" value="Genomic_DNA"/>
</dbReference>
<dbReference type="Pfam" id="PF02801">
    <property type="entry name" value="Ketoacyl-synt_C"/>
    <property type="match status" value="1"/>
</dbReference>
<proteinExistence type="inferred from homology"/>
<dbReference type="PANTHER" id="PTHR11712">
    <property type="entry name" value="POLYKETIDE SYNTHASE-RELATED"/>
    <property type="match status" value="1"/>
</dbReference>
<evidence type="ECO:0000259" key="4">
    <source>
        <dbReference type="PROSITE" id="PS52004"/>
    </source>
</evidence>
<dbReference type="InterPro" id="IPR020841">
    <property type="entry name" value="PKS_Beta-ketoAc_synthase_dom"/>
</dbReference>
<dbReference type="PROSITE" id="PS52004">
    <property type="entry name" value="KS3_2"/>
    <property type="match status" value="1"/>
</dbReference>
<dbReference type="InterPro" id="IPR014030">
    <property type="entry name" value="Ketoacyl_synth_N"/>
</dbReference>
<sequence length="399" mass="42345">MMKPVLVTGMGIISAIGENLSENHESLRHARTGISRAVHFKSHYASLLPFGEINVSNDHLKQSLGLEDSKGYTRTCLLADKAFNEAVADAGLSQADISSFDTALISASTVGGMCLTDQLYEDANLKSAGSEYLSAYGCSAHTMKLIRRYKIKGFTDTINTACSSSANAIMLGARLIRSGRAQRVIVGGVDSLAKYTVNGFNALKILSENPCKPFDVNRDGLNLGEAAAYLVLESQEAASGKKVYARVAGYGNANDAHHPSAMSDEAIGAIRSMKEAMEVAGVTCDQIDYVNAHGTGTQNNDQVELYGLSALFEQIPPFGSTKSYTGHTLGAAGAVEAIFSILSINHAELFPSLHVKTPIANYPNSPIAAYTKTEKVNYVLSNSFGFGGNCTSLVFAGVN</sequence>
<dbReference type="AlphaFoldDB" id="A0A9E8NBH4"/>
<dbReference type="GO" id="GO:0004315">
    <property type="term" value="F:3-oxoacyl-[acyl-carrier-protein] synthase activity"/>
    <property type="evidence" value="ECO:0007669"/>
    <property type="project" value="InterPro"/>
</dbReference>
<organism evidence="5 6">
    <name type="scientific">Dyadobacter pollutisoli</name>
    <dbReference type="NCBI Taxonomy" id="2910158"/>
    <lineage>
        <taxon>Bacteria</taxon>
        <taxon>Pseudomonadati</taxon>
        <taxon>Bacteroidota</taxon>
        <taxon>Cytophagia</taxon>
        <taxon>Cytophagales</taxon>
        <taxon>Spirosomataceae</taxon>
        <taxon>Dyadobacter</taxon>
    </lineage>
</organism>
<feature type="domain" description="Ketosynthase family 3 (KS3)" evidence="4">
    <location>
        <begin position="2"/>
        <end position="397"/>
    </location>
</feature>
<dbReference type="Gene3D" id="3.40.47.10">
    <property type="match status" value="1"/>
</dbReference>
<dbReference type="PROSITE" id="PS00606">
    <property type="entry name" value="KS3_1"/>
    <property type="match status" value="1"/>
</dbReference>
<dbReference type="Proteomes" id="UP001164653">
    <property type="component" value="Chromosome"/>
</dbReference>
<dbReference type="GO" id="GO:0006633">
    <property type="term" value="P:fatty acid biosynthetic process"/>
    <property type="evidence" value="ECO:0007669"/>
    <property type="project" value="InterPro"/>
</dbReference>
<dbReference type="SUPFAM" id="SSF53901">
    <property type="entry name" value="Thiolase-like"/>
    <property type="match status" value="1"/>
</dbReference>
<dbReference type="RefSeq" id="WP_244823605.1">
    <property type="nucleotide sequence ID" value="NZ_CP112998.1"/>
</dbReference>
<dbReference type="PANTHER" id="PTHR11712:SF320">
    <property type="entry name" value="BETA-KETOACYL SYNTHASE"/>
    <property type="match status" value="1"/>
</dbReference>
<protein>
    <submittedName>
        <fullName evidence="5">Beta-ketoacyl-[acyl-carrier-protein] synthase family protein</fullName>
    </submittedName>
</protein>
<dbReference type="InterPro" id="IPR016039">
    <property type="entry name" value="Thiolase-like"/>
</dbReference>
<keyword evidence="2 3" id="KW-0808">Transferase</keyword>
<dbReference type="KEGG" id="dpf:ON006_02860"/>
<evidence type="ECO:0000256" key="1">
    <source>
        <dbReference type="ARBA" id="ARBA00008467"/>
    </source>
</evidence>
<name>A0A9E8NBH4_9BACT</name>
<evidence type="ECO:0000313" key="6">
    <source>
        <dbReference type="Proteomes" id="UP001164653"/>
    </source>
</evidence>
<evidence type="ECO:0000313" key="5">
    <source>
        <dbReference type="EMBL" id="WAC12908.1"/>
    </source>
</evidence>
<dbReference type="InterPro" id="IPR018201">
    <property type="entry name" value="Ketoacyl_synth_AS"/>
</dbReference>
<dbReference type="Pfam" id="PF00109">
    <property type="entry name" value="ketoacyl-synt"/>
    <property type="match status" value="1"/>
</dbReference>
<dbReference type="InterPro" id="IPR000794">
    <property type="entry name" value="Beta-ketoacyl_synthase"/>
</dbReference>
<dbReference type="CDD" id="cd00834">
    <property type="entry name" value="KAS_I_II"/>
    <property type="match status" value="1"/>
</dbReference>
<dbReference type="SMART" id="SM00825">
    <property type="entry name" value="PKS_KS"/>
    <property type="match status" value="1"/>
</dbReference>
<dbReference type="InterPro" id="IPR014031">
    <property type="entry name" value="Ketoacyl_synth_C"/>
</dbReference>
<evidence type="ECO:0000256" key="3">
    <source>
        <dbReference type="RuleBase" id="RU003694"/>
    </source>
</evidence>
<comment type="similarity">
    <text evidence="1 3">Belongs to the thiolase-like superfamily. Beta-ketoacyl-ACP synthases family.</text>
</comment>
<keyword evidence="6" id="KW-1185">Reference proteome</keyword>
<reference evidence="5" key="1">
    <citation type="submission" date="2022-11" db="EMBL/GenBank/DDBJ databases">
        <title>Dyadobacter pollutisoli sp. nov., isolated from plastic dumped soil.</title>
        <authorList>
            <person name="Kim J.M."/>
            <person name="Kim K.R."/>
            <person name="Lee J.K."/>
            <person name="Hao L."/>
            <person name="Jeon C.O."/>
        </authorList>
    </citation>
    <scope>NUCLEOTIDE SEQUENCE</scope>
    <source>
        <strain evidence="5">U1</strain>
    </source>
</reference>